<dbReference type="PANTHER" id="PTHR30272:SF1">
    <property type="entry name" value="3-HYDROXYACYL-[ACYL-CARRIER-PROTEIN] DEHYDRATASE"/>
    <property type="match status" value="1"/>
</dbReference>
<organism evidence="2 3">
    <name type="scientific">Polystyrenella longa</name>
    <dbReference type="NCBI Taxonomy" id="2528007"/>
    <lineage>
        <taxon>Bacteria</taxon>
        <taxon>Pseudomonadati</taxon>
        <taxon>Planctomycetota</taxon>
        <taxon>Planctomycetia</taxon>
        <taxon>Planctomycetales</taxon>
        <taxon>Planctomycetaceae</taxon>
        <taxon>Polystyrenella</taxon>
    </lineage>
</organism>
<dbReference type="AlphaFoldDB" id="A0A518CS58"/>
<keyword evidence="1 2" id="KW-0456">Lyase</keyword>
<evidence type="ECO:0000313" key="2">
    <source>
        <dbReference type="EMBL" id="QDU82048.1"/>
    </source>
</evidence>
<dbReference type="InterPro" id="IPR029069">
    <property type="entry name" value="HotDog_dom_sf"/>
</dbReference>
<dbReference type="OrthoDB" id="9772788at2"/>
<evidence type="ECO:0000313" key="3">
    <source>
        <dbReference type="Proteomes" id="UP000317178"/>
    </source>
</evidence>
<dbReference type="KEGG" id="plon:Pla110_38030"/>
<evidence type="ECO:0000256" key="1">
    <source>
        <dbReference type="ARBA" id="ARBA00023239"/>
    </source>
</evidence>
<dbReference type="SUPFAM" id="SSF54637">
    <property type="entry name" value="Thioesterase/thiol ester dehydrase-isomerase"/>
    <property type="match status" value="1"/>
</dbReference>
<name>A0A518CS58_9PLAN</name>
<sequence length="143" mass="15980">MNLDDIKSCIPHREPFLWLDEIILQNDDGLVATKFIDPDLELFKGHYPGTPILPGVIQCEACFQAAAVFMSQQHPPDEGRVPVVTRQTETRFRRIVRPGETITVEVKLTEQLANAYFFTGKVSVEGQVAVRLEFAVADAPMPA</sequence>
<dbReference type="PANTHER" id="PTHR30272">
    <property type="entry name" value="3-HYDROXYACYL-[ACYL-CARRIER-PROTEIN] DEHYDRATASE"/>
    <property type="match status" value="1"/>
</dbReference>
<dbReference type="InterPro" id="IPR013114">
    <property type="entry name" value="FabA_FabZ"/>
</dbReference>
<keyword evidence="3" id="KW-1185">Reference proteome</keyword>
<reference evidence="2 3" key="1">
    <citation type="submission" date="2019-02" db="EMBL/GenBank/DDBJ databases">
        <title>Deep-cultivation of Planctomycetes and their phenomic and genomic characterization uncovers novel biology.</title>
        <authorList>
            <person name="Wiegand S."/>
            <person name="Jogler M."/>
            <person name="Boedeker C."/>
            <person name="Pinto D."/>
            <person name="Vollmers J."/>
            <person name="Rivas-Marin E."/>
            <person name="Kohn T."/>
            <person name="Peeters S.H."/>
            <person name="Heuer A."/>
            <person name="Rast P."/>
            <person name="Oberbeckmann S."/>
            <person name="Bunk B."/>
            <person name="Jeske O."/>
            <person name="Meyerdierks A."/>
            <person name="Storesund J.E."/>
            <person name="Kallscheuer N."/>
            <person name="Luecker S."/>
            <person name="Lage O.M."/>
            <person name="Pohl T."/>
            <person name="Merkel B.J."/>
            <person name="Hornburger P."/>
            <person name="Mueller R.-W."/>
            <person name="Bruemmer F."/>
            <person name="Labrenz M."/>
            <person name="Spormann A.M."/>
            <person name="Op den Camp H."/>
            <person name="Overmann J."/>
            <person name="Amann R."/>
            <person name="Jetten M.S.M."/>
            <person name="Mascher T."/>
            <person name="Medema M.H."/>
            <person name="Devos D.P."/>
            <person name="Kaster A.-K."/>
            <person name="Ovreas L."/>
            <person name="Rohde M."/>
            <person name="Galperin M.Y."/>
            <person name="Jogler C."/>
        </authorList>
    </citation>
    <scope>NUCLEOTIDE SEQUENCE [LARGE SCALE GENOMIC DNA]</scope>
    <source>
        <strain evidence="2 3">Pla110</strain>
    </source>
</reference>
<accession>A0A518CS58</accession>
<dbReference type="Gene3D" id="3.10.129.10">
    <property type="entry name" value="Hotdog Thioesterase"/>
    <property type="match status" value="1"/>
</dbReference>
<dbReference type="Proteomes" id="UP000317178">
    <property type="component" value="Chromosome"/>
</dbReference>
<dbReference type="Pfam" id="PF07977">
    <property type="entry name" value="FabA"/>
    <property type="match status" value="1"/>
</dbReference>
<protein>
    <submittedName>
        <fullName evidence="2">3-hydroxyacyl-[acyl-carrier-protein] dehydratase FabZ</fullName>
        <ecNumber evidence="2">4.2.1.59</ecNumber>
    </submittedName>
</protein>
<proteinExistence type="predicted"/>
<dbReference type="EC" id="4.2.1.59" evidence="2"/>
<gene>
    <name evidence="2" type="primary">fabZ_4</name>
    <name evidence="2" type="ORF">Pla110_38030</name>
</gene>
<dbReference type="RefSeq" id="WP_144997906.1">
    <property type="nucleotide sequence ID" value="NZ_CP036281.1"/>
</dbReference>
<dbReference type="CDD" id="cd01288">
    <property type="entry name" value="FabZ"/>
    <property type="match status" value="1"/>
</dbReference>
<dbReference type="GO" id="GO:0019171">
    <property type="term" value="F:(3R)-hydroxyacyl-[acyl-carrier-protein] dehydratase activity"/>
    <property type="evidence" value="ECO:0007669"/>
    <property type="project" value="UniProtKB-EC"/>
</dbReference>
<dbReference type="EMBL" id="CP036281">
    <property type="protein sequence ID" value="QDU82048.1"/>
    <property type="molecule type" value="Genomic_DNA"/>
</dbReference>